<reference evidence="1 2" key="1">
    <citation type="submission" date="2024-10" db="EMBL/GenBank/DDBJ databases">
        <title>The Natural Products Discovery Center: Release of the First 8490 Sequenced Strains for Exploring Actinobacteria Biosynthetic Diversity.</title>
        <authorList>
            <person name="Kalkreuter E."/>
            <person name="Kautsar S.A."/>
            <person name="Yang D."/>
            <person name="Bader C.D."/>
            <person name="Teijaro C.N."/>
            <person name="Fluegel L."/>
            <person name="Davis C.M."/>
            <person name="Simpson J.R."/>
            <person name="Lauterbach L."/>
            <person name="Steele A.D."/>
            <person name="Gui C."/>
            <person name="Meng S."/>
            <person name="Li G."/>
            <person name="Viehrig K."/>
            <person name="Ye F."/>
            <person name="Su P."/>
            <person name="Kiefer A.F."/>
            <person name="Nichols A."/>
            <person name="Cepeda A.J."/>
            <person name="Yan W."/>
            <person name="Fan B."/>
            <person name="Jiang Y."/>
            <person name="Adhikari A."/>
            <person name="Zheng C.-J."/>
            <person name="Schuster L."/>
            <person name="Cowan T.M."/>
            <person name="Smanski M.J."/>
            <person name="Chevrette M.G."/>
            <person name="De Carvalho L.P.S."/>
            <person name="Shen B."/>
        </authorList>
    </citation>
    <scope>NUCLEOTIDE SEQUENCE [LARGE SCALE GENOMIC DNA]</scope>
    <source>
        <strain evidence="1 2">NPDC001650</strain>
    </source>
</reference>
<dbReference type="RefSeq" id="WP_388623912.1">
    <property type="nucleotide sequence ID" value="NZ_JBIAUT010000001.1"/>
</dbReference>
<name>A0ABW6TRP3_9ACTN</name>
<proteinExistence type="predicted"/>
<gene>
    <name evidence="1" type="ORF">ACFYZM_03255</name>
</gene>
<evidence type="ECO:0000313" key="1">
    <source>
        <dbReference type="EMBL" id="MFF4215284.1"/>
    </source>
</evidence>
<comment type="caution">
    <text evidence="1">The sequence shown here is derived from an EMBL/GenBank/DDBJ whole genome shotgun (WGS) entry which is preliminary data.</text>
</comment>
<dbReference type="Proteomes" id="UP001602123">
    <property type="component" value="Unassembled WGS sequence"/>
</dbReference>
<protein>
    <submittedName>
        <fullName evidence="1">Uncharacterized protein</fullName>
    </submittedName>
</protein>
<keyword evidence="2" id="KW-1185">Reference proteome</keyword>
<accession>A0ABW6TRP3</accession>
<sequence>MIKTAEAVFIRCRCTHTWADPRLSAEWFDTMMGPITAVARDFDHAVQALGYDGTLSGTYLH</sequence>
<organism evidence="1 2">
    <name type="scientific">Streptomyces nondiastaticus</name>
    <dbReference type="NCBI Taxonomy" id="3154512"/>
    <lineage>
        <taxon>Bacteria</taxon>
        <taxon>Bacillati</taxon>
        <taxon>Actinomycetota</taxon>
        <taxon>Actinomycetes</taxon>
        <taxon>Kitasatosporales</taxon>
        <taxon>Streptomycetaceae</taxon>
        <taxon>Streptomyces</taxon>
    </lineage>
</organism>
<dbReference type="EMBL" id="JBIAUT010000001">
    <property type="protein sequence ID" value="MFF4215284.1"/>
    <property type="molecule type" value="Genomic_DNA"/>
</dbReference>
<evidence type="ECO:0000313" key="2">
    <source>
        <dbReference type="Proteomes" id="UP001602123"/>
    </source>
</evidence>